<dbReference type="Pfam" id="PF11667">
    <property type="entry name" value="DUF3267"/>
    <property type="match status" value="1"/>
</dbReference>
<dbReference type="EMBL" id="JAGHKT020000007">
    <property type="protein sequence ID" value="MCM5672494.1"/>
    <property type="molecule type" value="Genomic_DNA"/>
</dbReference>
<reference evidence="1 2" key="1">
    <citation type="submission" date="2022-06" db="EMBL/GenBank/DDBJ databases">
        <title>Staphylococcus hominis ShoR14 genome sequence.</title>
        <authorList>
            <person name="Yeo C.C."/>
            <person name="Chew C.H."/>
            <person name="Che Hamzah A.M."/>
            <person name="Al-Trad E.I."/>
        </authorList>
    </citation>
    <scope>NUCLEOTIDE SEQUENCE [LARGE SCALE GENOMIC DNA]</scope>
    <source>
        <strain evidence="1 2">ShoR14</strain>
    </source>
</reference>
<gene>
    <name evidence="1" type="ORF">J7T32_006870</name>
</gene>
<dbReference type="RefSeq" id="WP_017175237.1">
    <property type="nucleotide sequence ID" value="NZ_CABMJU010000062.1"/>
</dbReference>
<accession>A0A4Q9WPL2</accession>
<dbReference type="Proteomes" id="UP000665944">
    <property type="component" value="Unassembled WGS sequence"/>
</dbReference>
<name>A0A4Q9WPL2_STAHO</name>
<organism evidence="1 2">
    <name type="scientific">Staphylococcus hominis</name>
    <dbReference type="NCBI Taxonomy" id="1290"/>
    <lineage>
        <taxon>Bacteria</taxon>
        <taxon>Bacillati</taxon>
        <taxon>Bacillota</taxon>
        <taxon>Bacilli</taxon>
        <taxon>Bacillales</taxon>
        <taxon>Staphylococcaceae</taxon>
        <taxon>Staphylococcus</taxon>
    </lineage>
</organism>
<sequence length="182" mass="21367">MHKIDLSHNRIKISKLLTIQVVMMLFAILFTYKWAVNYVDIIEQRFLTNVIYGILGFIGVLIIHELIHKCLFFIFSKGQKPQFKYKNGILLIYLSSKYFNKWQFCAVMLAPLVIITIGLMISFYHFAYSSIIFISSIHIGYCLIDIYLAGITIINKFKYIRSTDEGIFMYHHLPISINNDYE</sequence>
<evidence type="ECO:0000313" key="2">
    <source>
        <dbReference type="Proteomes" id="UP000665944"/>
    </source>
</evidence>
<evidence type="ECO:0000313" key="1">
    <source>
        <dbReference type="EMBL" id="MCM5672494.1"/>
    </source>
</evidence>
<comment type="caution">
    <text evidence="1">The sequence shown here is derived from an EMBL/GenBank/DDBJ whole genome shotgun (WGS) entry which is preliminary data.</text>
</comment>
<protein>
    <submittedName>
        <fullName evidence="1">DUF3267 domain-containing protein</fullName>
    </submittedName>
</protein>
<proteinExistence type="predicted"/>
<keyword evidence="2" id="KW-1185">Reference proteome</keyword>
<dbReference type="AlphaFoldDB" id="A0A4Q9WPL2"/>
<dbReference type="InterPro" id="IPR021683">
    <property type="entry name" value="DUF3267"/>
</dbReference>